<dbReference type="InterPro" id="IPR055571">
    <property type="entry name" value="DUF7147"/>
</dbReference>
<dbReference type="AlphaFoldDB" id="K9AUB9"/>
<proteinExistence type="predicted"/>
<gene>
    <name evidence="2" type="ORF">C273_09759</name>
</gene>
<accession>K9AUB9</accession>
<organism evidence="2 3">
    <name type="scientific">Staphylococcus massiliensis S46</name>
    <dbReference type="NCBI Taxonomy" id="1229783"/>
    <lineage>
        <taxon>Bacteria</taxon>
        <taxon>Bacillati</taxon>
        <taxon>Bacillota</taxon>
        <taxon>Bacilli</taxon>
        <taxon>Bacillales</taxon>
        <taxon>Staphylococcaceae</taxon>
        <taxon>Staphylococcus</taxon>
    </lineage>
</organism>
<dbReference type="Proteomes" id="UP000009885">
    <property type="component" value="Unassembled WGS sequence"/>
</dbReference>
<dbReference type="OrthoDB" id="2427086at2"/>
<reference evidence="2 3" key="1">
    <citation type="journal article" date="2013" name="Genome Announc.">
        <title>Genome Sequence of Staphylococcus massiliensis Strain S46, Isolated from the Surface of Healthy Human Skin.</title>
        <authorList>
            <person name="Srivastav R."/>
            <person name="Singh A."/>
            <person name="Jangir P.K."/>
            <person name="Kumari C."/>
            <person name="Muduli S."/>
            <person name="Sharma R."/>
        </authorList>
    </citation>
    <scope>NUCLEOTIDE SEQUENCE [LARGE SCALE GENOMIC DNA]</scope>
    <source>
        <strain evidence="2 3">S46</strain>
    </source>
</reference>
<evidence type="ECO:0000259" key="1">
    <source>
        <dbReference type="Pfam" id="PF23648"/>
    </source>
</evidence>
<dbReference type="RefSeq" id="WP_009384461.1">
    <property type="nucleotide sequence ID" value="NZ_AMSQ01000019.1"/>
</dbReference>
<dbReference type="Pfam" id="PF23648">
    <property type="entry name" value="DUF7147"/>
    <property type="match status" value="1"/>
</dbReference>
<evidence type="ECO:0000313" key="2">
    <source>
        <dbReference type="EMBL" id="EKU46187.1"/>
    </source>
</evidence>
<keyword evidence="3" id="KW-1185">Reference proteome</keyword>
<protein>
    <recommendedName>
        <fullName evidence="1">DUF7147 domain-containing protein</fullName>
    </recommendedName>
</protein>
<dbReference type="eggNOG" id="ENOG50332SM">
    <property type="taxonomic scope" value="Bacteria"/>
</dbReference>
<dbReference type="PATRIC" id="fig|1229783.3.peg.1949"/>
<feature type="domain" description="DUF7147" evidence="1">
    <location>
        <begin position="1"/>
        <end position="125"/>
    </location>
</feature>
<dbReference type="EMBL" id="AMSQ01000019">
    <property type="protein sequence ID" value="EKU46187.1"/>
    <property type="molecule type" value="Genomic_DNA"/>
</dbReference>
<evidence type="ECO:0000313" key="3">
    <source>
        <dbReference type="Proteomes" id="UP000009885"/>
    </source>
</evidence>
<sequence length="129" mass="15018">MKQSFIVLGEGLTDLYEFKALLEYNHERISKVVCFHTPNSPNKKSSAAIVMNPTEGQYFQGIYIMINAFNYPYPESNKKYDMISSWAQSNGVKVYEIDVKPPEDYHELPLFFNYLTNVLRLQSWIPPLI</sequence>
<name>K9AUB9_9STAP</name>
<dbReference type="STRING" id="1229783.C273_09759"/>
<comment type="caution">
    <text evidence="2">The sequence shown here is derived from an EMBL/GenBank/DDBJ whole genome shotgun (WGS) entry which is preliminary data.</text>
</comment>